<feature type="transmembrane region" description="Helical" evidence="1">
    <location>
        <begin position="53"/>
        <end position="76"/>
    </location>
</feature>
<sequence>MSGNDTQPTYPPSLFNIYTVAFEGSSVACILYGAYIVIAWMNLALLQKKRYKILLSYSIVQLVLTTLYFAISLYAAPAQSLAIFNIVGSYGPDALSPWPIVIVNVAFVLNTWASDGFLLYRCYVVCMAHKSAVAFPILLYLATLGSSIAWLVVSSIPGAVYSTHAVQVTGICYWSCSAAMNICASCLISVRFWMYRRAIMRAIGSRQGAFYLGYMAMTLESALLYTVSVIIALVVFLLNSPLENVFFPVLGTVQAIAPALIIYRIARGISLETDERGTILTESLQFSASGPPRTMMRSAHQDFFDGSGTVHVSSGESDKTDKDGSDSFIQHVKHDAQV</sequence>
<reference evidence="2" key="1">
    <citation type="submission" date="2019-10" db="EMBL/GenBank/DDBJ databases">
        <authorList>
            <consortium name="DOE Joint Genome Institute"/>
            <person name="Kuo A."/>
            <person name="Miyauchi S."/>
            <person name="Kiss E."/>
            <person name="Drula E."/>
            <person name="Kohler A."/>
            <person name="Sanchez-Garcia M."/>
            <person name="Andreopoulos B."/>
            <person name="Barry K.W."/>
            <person name="Bonito G."/>
            <person name="Buee M."/>
            <person name="Carver A."/>
            <person name="Chen C."/>
            <person name="Cichocki N."/>
            <person name="Clum A."/>
            <person name="Culley D."/>
            <person name="Crous P.W."/>
            <person name="Fauchery L."/>
            <person name="Girlanda M."/>
            <person name="Hayes R."/>
            <person name="Keri Z."/>
            <person name="LaButti K."/>
            <person name="Lipzen A."/>
            <person name="Lombard V."/>
            <person name="Magnuson J."/>
            <person name="Maillard F."/>
            <person name="Morin E."/>
            <person name="Murat C."/>
            <person name="Nolan M."/>
            <person name="Ohm R."/>
            <person name="Pangilinan J."/>
            <person name="Pereira M."/>
            <person name="Perotto S."/>
            <person name="Peter M."/>
            <person name="Riley R."/>
            <person name="Sitrit Y."/>
            <person name="Stielow B."/>
            <person name="Szollosi G."/>
            <person name="Zifcakova L."/>
            <person name="Stursova M."/>
            <person name="Spatafora J.W."/>
            <person name="Tedersoo L."/>
            <person name="Vaario L.-M."/>
            <person name="Yamada A."/>
            <person name="Yan M."/>
            <person name="Wang P."/>
            <person name="Xu J."/>
            <person name="Bruns T."/>
            <person name="Baldrian P."/>
            <person name="Vilgalys R."/>
            <person name="Henrissat B."/>
            <person name="Grigoriev I.V."/>
            <person name="Hibbett D."/>
            <person name="Nagy L.G."/>
            <person name="Martin F.M."/>
        </authorList>
    </citation>
    <scope>NUCLEOTIDE SEQUENCE</scope>
    <source>
        <strain evidence="2">BED1</strain>
    </source>
</reference>
<keyword evidence="3" id="KW-1185">Reference proteome</keyword>
<keyword evidence="1" id="KW-0812">Transmembrane</keyword>
<proteinExistence type="predicted"/>
<feature type="transmembrane region" description="Helical" evidence="1">
    <location>
        <begin position="165"/>
        <end position="190"/>
    </location>
</feature>
<gene>
    <name evidence="2" type="ORF">L210DRAFT_455236</name>
</gene>
<feature type="transmembrane region" description="Helical" evidence="1">
    <location>
        <begin position="96"/>
        <end position="120"/>
    </location>
</feature>
<dbReference type="Proteomes" id="UP001194468">
    <property type="component" value="Unassembled WGS sequence"/>
</dbReference>
<evidence type="ECO:0000313" key="3">
    <source>
        <dbReference type="Proteomes" id="UP001194468"/>
    </source>
</evidence>
<feature type="transmembrane region" description="Helical" evidence="1">
    <location>
        <begin position="211"/>
        <end position="239"/>
    </location>
</feature>
<name>A0AAD4BPX9_BOLED</name>
<feature type="transmembrane region" description="Helical" evidence="1">
    <location>
        <begin position="132"/>
        <end position="153"/>
    </location>
</feature>
<keyword evidence="1" id="KW-1133">Transmembrane helix</keyword>
<evidence type="ECO:0000313" key="2">
    <source>
        <dbReference type="EMBL" id="KAF8436515.1"/>
    </source>
</evidence>
<protein>
    <submittedName>
        <fullName evidence="2">Uncharacterized protein</fullName>
    </submittedName>
</protein>
<comment type="caution">
    <text evidence="2">The sequence shown here is derived from an EMBL/GenBank/DDBJ whole genome shotgun (WGS) entry which is preliminary data.</text>
</comment>
<reference evidence="2" key="2">
    <citation type="journal article" date="2020" name="Nat. Commun.">
        <title>Large-scale genome sequencing of mycorrhizal fungi provides insights into the early evolution of symbiotic traits.</title>
        <authorList>
            <person name="Miyauchi S."/>
            <person name="Kiss E."/>
            <person name="Kuo A."/>
            <person name="Drula E."/>
            <person name="Kohler A."/>
            <person name="Sanchez-Garcia M."/>
            <person name="Morin E."/>
            <person name="Andreopoulos B."/>
            <person name="Barry K.W."/>
            <person name="Bonito G."/>
            <person name="Buee M."/>
            <person name="Carver A."/>
            <person name="Chen C."/>
            <person name="Cichocki N."/>
            <person name="Clum A."/>
            <person name="Culley D."/>
            <person name="Crous P.W."/>
            <person name="Fauchery L."/>
            <person name="Girlanda M."/>
            <person name="Hayes R.D."/>
            <person name="Keri Z."/>
            <person name="LaButti K."/>
            <person name="Lipzen A."/>
            <person name="Lombard V."/>
            <person name="Magnuson J."/>
            <person name="Maillard F."/>
            <person name="Murat C."/>
            <person name="Nolan M."/>
            <person name="Ohm R.A."/>
            <person name="Pangilinan J."/>
            <person name="Pereira M.F."/>
            <person name="Perotto S."/>
            <person name="Peter M."/>
            <person name="Pfister S."/>
            <person name="Riley R."/>
            <person name="Sitrit Y."/>
            <person name="Stielow J.B."/>
            <person name="Szollosi G."/>
            <person name="Zifcakova L."/>
            <person name="Stursova M."/>
            <person name="Spatafora J.W."/>
            <person name="Tedersoo L."/>
            <person name="Vaario L.M."/>
            <person name="Yamada A."/>
            <person name="Yan M."/>
            <person name="Wang P."/>
            <person name="Xu J."/>
            <person name="Bruns T."/>
            <person name="Baldrian P."/>
            <person name="Vilgalys R."/>
            <person name="Dunand C."/>
            <person name="Henrissat B."/>
            <person name="Grigoriev I.V."/>
            <person name="Hibbett D."/>
            <person name="Nagy L.G."/>
            <person name="Martin F.M."/>
        </authorList>
    </citation>
    <scope>NUCLEOTIDE SEQUENCE</scope>
    <source>
        <strain evidence="2">BED1</strain>
    </source>
</reference>
<keyword evidence="1" id="KW-0472">Membrane</keyword>
<dbReference type="EMBL" id="WHUW01000021">
    <property type="protein sequence ID" value="KAF8436515.1"/>
    <property type="molecule type" value="Genomic_DNA"/>
</dbReference>
<accession>A0AAD4BPX9</accession>
<feature type="transmembrane region" description="Helical" evidence="1">
    <location>
        <begin position="20"/>
        <end position="41"/>
    </location>
</feature>
<dbReference type="AlphaFoldDB" id="A0AAD4BPX9"/>
<organism evidence="2 3">
    <name type="scientific">Boletus edulis BED1</name>
    <dbReference type="NCBI Taxonomy" id="1328754"/>
    <lineage>
        <taxon>Eukaryota</taxon>
        <taxon>Fungi</taxon>
        <taxon>Dikarya</taxon>
        <taxon>Basidiomycota</taxon>
        <taxon>Agaricomycotina</taxon>
        <taxon>Agaricomycetes</taxon>
        <taxon>Agaricomycetidae</taxon>
        <taxon>Boletales</taxon>
        <taxon>Boletineae</taxon>
        <taxon>Boletaceae</taxon>
        <taxon>Boletoideae</taxon>
        <taxon>Boletus</taxon>
    </lineage>
</organism>
<evidence type="ECO:0000256" key="1">
    <source>
        <dbReference type="SAM" id="Phobius"/>
    </source>
</evidence>
<feature type="transmembrane region" description="Helical" evidence="1">
    <location>
        <begin position="245"/>
        <end position="266"/>
    </location>
</feature>